<gene>
    <name evidence="3" type="primary">101897915</name>
    <name evidence="5 6" type="synonym">LOC101897915</name>
</gene>
<evidence type="ECO:0000313" key="3">
    <source>
        <dbReference type="EnsemblMetazoa" id="MDOA007444-PB"/>
    </source>
</evidence>
<organism evidence="3">
    <name type="scientific">Musca domestica</name>
    <name type="common">House fly</name>
    <dbReference type="NCBI Taxonomy" id="7370"/>
    <lineage>
        <taxon>Eukaryota</taxon>
        <taxon>Metazoa</taxon>
        <taxon>Ecdysozoa</taxon>
        <taxon>Arthropoda</taxon>
        <taxon>Hexapoda</taxon>
        <taxon>Insecta</taxon>
        <taxon>Pterygota</taxon>
        <taxon>Neoptera</taxon>
        <taxon>Endopterygota</taxon>
        <taxon>Diptera</taxon>
        <taxon>Brachycera</taxon>
        <taxon>Muscomorpha</taxon>
        <taxon>Muscoidea</taxon>
        <taxon>Muscidae</taxon>
        <taxon>Musca</taxon>
    </lineage>
</organism>
<feature type="compositionally biased region" description="Basic residues" evidence="1">
    <location>
        <begin position="1"/>
        <end position="10"/>
    </location>
</feature>
<name>A0A1I8MQL9_MUSDO</name>
<dbReference type="InterPro" id="IPR052246">
    <property type="entry name" value="Cell_Polariz_PKAAnc"/>
</dbReference>
<keyword evidence="4" id="KW-1185">Reference proteome</keyword>
<evidence type="ECO:0000313" key="4">
    <source>
        <dbReference type="Proteomes" id="UP001652621"/>
    </source>
</evidence>
<dbReference type="RefSeq" id="XP_011292774.1">
    <property type="nucleotide sequence ID" value="XM_011294472.2"/>
</dbReference>
<feature type="compositionally biased region" description="Acidic residues" evidence="1">
    <location>
        <begin position="302"/>
        <end position="314"/>
    </location>
</feature>
<evidence type="ECO:0000256" key="1">
    <source>
        <dbReference type="SAM" id="MobiDB-lite"/>
    </source>
</evidence>
<feature type="region of interest" description="Disordered" evidence="1">
    <location>
        <begin position="1"/>
        <end position="26"/>
    </location>
</feature>
<dbReference type="SMART" id="SM00315">
    <property type="entry name" value="RGS"/>
    <property type="match status" value="2"/>
</dbReference>
<dbReference type="Gene3D" id="1.10.167.10">
    <property type="entry name" value="Regulator of G-protein Signalling 4, domain 2"/>
    <property type="match status" value="3"/>
</dbReference>
<dbReference type="GO" id="GO:0008104">
    <property type="term" value="P:intracellular protein localization"/>
    <property type="evidence" value="ECO:0007669"/>
    <property type="project" value="TreeGrafter"/>
</dbReference>
<reference evidence="3" key="1">
    <citation type="submission" date="2020-05" db="UniProtKB">
        <authorList>
            <consortium name="EnsemblMetazoa"/>
        </authorList>
    </citation>
    <scope>IDENTIFICATION</scope>
    <source>
        <strain evidence="3">Aabys</strain>
    </source>
</reference>
<feature type="region of interest" description="Disordered" evidence="1">
    <location>
        <begin position="744"/>
        <end position="766"/>
    </location>
</feature>
<proteinExistence type="predicted"/>
<feature type="domain" description="RGS" evidence="2">
    <location>
        <begin position="396"/>
        <end position="471"/>
    </location>
</feature>
<evidence type="ECO:0000313" key="5">
    <source>
        <dbReference type="RefSeq" id="XP_011292774.1"/>
    </source>
</evidence>
<dbReference type="InterPro" id="IPR016137">
    <property type="entry name" value="RGS"/>
</dbReference>
<dbReference type="EnsemblMetazoa" id="MDOA007444-RB">
    <property type="protein sequence ID" value="MDOA007444-PB"/>
    <property type="gene ID" value="MDOA007444"/>
</dbReference>
<dbReference type="KEGG" id="mde:101897915"/>
<dbReference type="SUPFAM" id="SSF48097">
    <property type="entry name" value="Regulator of G-protein signaling, RGS"/>
    <property type="match status" value="2"/>
</dbReference>
<dbReference type="OrthoDB" id="5584247at2759"/>
<dbReference type="VEuPathDB" id="VectorBase:MDOA007444"/>
<feature type="domain" description="RGS" evidence="2">
    <location>
        <begin position="481"/>
        <end position="607"/>
    </location>
</feature>
<evidence type="ECO:0000259" key="2">
    <source>
        <dbReference type="PROSITE" id="PS50132"/>
    </source>
</evidence>
<dbReference type="Pfam" id="PF00615">
    <property type="entry name" value="RGS"/>
    <property type="match status" value="2"/>
</dbReference>
<dbReference type="InterPro" id="IPR036305">
    <property type="entry name" value="RGS_sf"/>
</dbReference>
<dbReference type="RefSeq" id="XP_058979870.1">
    <property type="nucleotide sequence ID" value="XM_059123887.1"/>
</dbReference>
<accession>A0A1I8MQL9</accession>
<feature type="compositionally biased region" description="Low complexity" evidence="1">
    <location>
        <begin position="752"/>
        <end position="766"/>
    </location>
</feature>
<dbReference type="VEuPathDB" id="VectorBase:MDOMA2_014488"/>
<reference evidence="6" key="2">
    <citation type="submission" date="2025-05" db="UniProtKB">
        <authorList>
            <consortium name="RefSeq"/>
        </authorList>
    </citation>
    <scope>IDENTIFICATION</scope>
    <source>
        <strain evidence="5 6">Aabys</strain>
        <tissue evidence="6">Whole body</tissue>
    </source>
</reference>
<dbReference type="InterPro" id="IPR044926">
    <property type="entry name" value="RGS_subdomain_2"/>
</dbReference>
<dbReference type="PROSITE" id="PS50132">
    <property type="entry name" value="RGS"/>
    <property type="match status" value="2"/>
</dbReference>
<dbReference type="PANTHER" id="PTHR13155:SF1">
    <property type="entry name" value="A-KINASE ANCHOR PROTEIN 10, MITOCHONDRIAL"/>
    <property type="match status" value="1"/>
</dbReference>
<dbReference type="eggNOG" id="KOG3590">
    <property type="taxonomic scope" value="Eukaryota"/>
</dbReference>
<protein>
    <submittedName>
        <fullName evidence="5 6">A-kinase anchor protein 10, mitochondrial</fullName>
    </submittedName>
</protein>
<dbReference type="PANTHER" id="PTHR13155">
    <property type="entry name" value="A-KINASE ANCHOR PROTEINS"/>
    <property type="match status" value="1"/>
</dbReference>
<dbReference type="GO" id="GO:0005886">
    <property type="term" value="C:plasma membrane"/>
    <property type="evidence" value="ECO:0007669"/>
    <property type="project" value="TreeGrafter"/>
</dbReference>
<dbReference type="GO" id="GO:0005739">
    <property type="term" value="C:mitochondrion"/>
    <property type="evidence" value="ECO:0007669"/>
    <property type="project" value="TreeGrafter"/>
</dbReference>
<dbReference type="AlphaFoldDB" id="A0A1I8MQL9"/>
<evidence type="ECO:0000313" key="6">
    <source>
        <dbReference type="RefSeq" id="XP_058979870.1"/>
    </source>
</evidence>
<dbReference type="Proteomes" id="UP001652621">
    <property type="component" value="Unplaced"/>
</dbReference>
<sequence>MLKYFKKQKGRLNSTNENDQHYKNNNNDVVDQVDSGCIAADGAGGGGGGGTAAVRHVVTPEEMTEASAAKRHSLRSTSSFCDEVFLEELTNMGGLTSLYSSSTAAVGGCGAISDSDDALSYGALSLGALSCSNAGGGSLAAQHYTTSTGAVNSIVGFDEDLFKYHSRLSMTLTSIVNEPNCLSYFVQYLDKKNALSFIKFYLDTKNFKNAALAQLRKELKMKMIAQQIPEEGETEVTTTAATRITTTNSSNDTDDDQIQNKQQQQQSADITANGGRHINDRSIGGGASMLKPGAANNKHDCDDNDEDDGGEENIADNSHVPELKTLCDLTMRKPLTDDEKSQIYAETNKQIYKSNNERHKLKASSELSLCSLMSNLSEINENAIISLASVKDALAIYKKYLIQDAKQRIELPVDILSKISLIICKKEANEDDATTSITADCFLEAQEYVFQKLEREYLNDYLQSTYYAKYCVDLIEQQCLNVNDILHSEVTLFYFMEYLEQHKERDCLDFWSTAINYRKSYLSHDAGYLNEKEAQSDAMIIYEKFFSLQNETKLWSSNKLRAHVEAAICTDGMVYHCFDLPLKVAAKYLERKYLKSFLKSSLFSNYLNELKSKIQEETETKESLVKIPSKIALRRCVSDKTSNRHRKTLSDCTLDNKITISQHNTLLASMDNHYPHAHSAQTTHHNLSTSSSTSNLKQFQLNIDSSQLTNPDLLWHRSNCNNLKFGRVNSLGRYERDFESPADALHKTPQHNSGGSSSSSSSNWPLSGLSGTRLKNAMRKLINLPEDNVQEEIAWQVAEMIVKDVTSVTMGTGAVNQSTNVKSPTTMDVKMHKV</sequence>
<dbReference type="STRING" id="7370.A0A1I8MQL9"/>
<feature type="region of interest" description="Disordered" evidence="1">
    <location>
        <begin position="246"/>
        <end position="320"/>
    </location>
</feature>
<feature type="compositionally biased region" description="Low complexity" evidence="1">
    <location>
        <begin position="259"/>
        <end position="269"/>
    </location>
</feature>